<name>A0A250FXL1_9FLAO</name>
<keyword evidence="1" id="KW-0732">Signal</keyword>
<evidence type="ECO:0000313" key="4">
    <source>
        <dbReference type="Proteomes" id="UP000217348"/>
    </source>
</evidence>
<accession>A0A250FXL1</accession>
<dbReference type="Proteomes" id="UP000217348">
    <property type="component" value="Chromosome"/>
</dbReference>
<dbReference type="Pfam" id="PF08522">
    <property type="entry name" value="BT_3987-like_N"/>
    <property type="match status" value="1"/>
</dbReference>
<organism evidence="3 4">
    <name type="scientific">Capnocytophaga stomatis</name>
    <dbReference type="NCBI Taxonomy" id="1848904"/>
    <lineage>
        <taxon>Bacteria</taxon>
        <taxon>Pseudomonadati</taxon>
        <taxon>Bacteroidota</taxon>
        <taxon>Flavobacteriia</taxon>
        <taxon>Flavobacteriales</taxon>
        <taxon>Flavobacteriaceae</taxon>
        <taxon>Capnocytophaga</taxon>
    </lineage>
</organism>
<protein>
    <recommendedName>
        <fullName evidence="2">BT-3987-like N-terminal domain-containing protein</fullName>
    </recommendedName>
</protein>
<dbReference type="OrthoDB" id="1148892at2"/>
<evidence type="ECO:0000259" key="2">
    <source>
        <dbReference type="Pfam" id="PF08522"/>
    </source>
</evidence>
<feature type="chain" id="PRO_5012761235" description="BT-3987-like N-terminal domain-containing protein" evidence="1">
    <location>
        <begin position="22"/>
        <end position="456"/>
    </location>
</feature>
<dbReference type="AlphaFoldDB" id="A0A250FXL1"/>
<reference evidence="4" key="1">
    <citation type="submission" date="2017-06" db="EMBL/GenBank/DDBJ databases">
        <title>Capnocytophaga spp. assemblies.</title>
        <authorList>
            <person name="Gulvik C.A."/>
        </authorList>
    </citation>
    <scope>NUCLEOTIDE SEQUENCE [LARGE SCALE GENOMIC DNA]</scope>
    <source>
        <strain evidence="4">H2177</strain>
    </source>
</reference>
<proteinExistence type="predicted"/>
<dbReference type="InterPro" id="IPR013728">
    <property type="entry name" value="BT_3987-like_N"/>
</dbReference>
<dbReference type="EMBL" id="CP022387">
    <property type="protein sequence ID" value="ATA88726.1"/>
    <property type="molecule type" value="Genomic_DNA"/>
</dbReference>
<feature type="domain" description="BT-3987-like N-terminal" evidence="2">
    <location>
        <begin position="75"/>
        <end position="171"/>
    </location>
</feature>
<evidence type="ECO:0000313" key="3">
    <source>
        <dbReference type="EMBL" id="ATA88726.1"/>
    </source>
</evidence>
<evidence type="ECO:0000256" key="1">
    <source>
        <dbReference type="SAM" id="SignalP"/>
    </source>
</evidence>
<dbReference type="KEGG" id="csto:CGC58_02635"/>
<dbReference type="RefSeq" id="WP_095894999.1">
    <property type="nucleotide sequence ID" value="NZ_CP022387.1"/>
</dbReference>
<dbReference type="PROSITE" id="PS51257">
    <property type="entry name" value="PROKAR_LIPOPROTEIN"/>
    <property type="match status" value="1"/>
</dbReference>
<dbReference type="Gene3D" id="2.60.120.260">
    <property type="entry name" value="Galactose-binding domain-like"/>
    <property type="match status" value="1"/>
</dbReference>
<gene>
    <name evidence="3" type="ORF">CGC58_02635</name>
</gene>
<feature type="signal peptide" evidence="1">
    <location>
        <begin position="1"/>
        <end position="21"/>
    </location>
</feature>
<sequence>MKNIIKTVIGFALAGSLFSCAKDEIEVLKNLDTSWEVDKSIRDKDLRNRFGLDPRYNYALSEVNEFDFSMLHLGDFQITGERTNEFEVKILNPLDKDLTVTLNYDAAMFEKVKEKYSDYELGAENVVKIAEKQKVIPRGETSVKFRLAVDNDSRFGKSVVVPFSFTTNDDSIKLLEGRTHFLAKVFKKEITYNYPNRINKFLILSNQSLFPPRASLNIEASDVVSQPIEFSVERADGKGLPNLAPEGVEGQLPAPINMEGEQAGVFGLTLDVNSIEEGSVSQLPLQIVATMNGQRYVLPNTITLVIDTSVPADENVVAGKKEKGKAIDKEGLVFTGTLFPEFYDENIFDGQYKFGVPISGDATMEITLPSAKTIGSLKFTIPTPLYAARFQGGDVYAVDNQGEEVMLGSVDFSKEEGNSLIALLKVPVHTQKLLIKNIQKSGGNWIELSEIDLYEE</sequence>